<dbReference type="RefSeq" id="WP_189422278.1">
    <property type="nucleotide sequence ID" value="NZ_BMZE01000001.1"/>
</dbReference>
<dbReference type="PANTHER" id="PTHR43103:SF3">
    <property type="entry name" value="ADP-L-GLYCERO-D-MANNO-HEPTOSE-6-EPIMERASE"/>
    <property type="match status" value="1"/>
</dbReference>
<dbReference type="Gene3D" id="3.90.25.10">
    <property type="entry name" value="UDP-galactose 4-epimerase, domain 1"/>
    <property type="match status" value="1"/>
</dbReference>
<dbReference type="Gene3D" id="3.40.50.720">
    <property type="entry name" value="NAD(P)-binding Rossmann-like Domain"/>
    <property type="match status" value="1"/>
</dbReference>
<dbReference type="InterPro" id="IPR036291">
    <property type="entry name" value="NAD(P)-bd_dom_sf"/>
</dbReference>
<dbReference type="Pfam" id="PF01370">
    <property type="entry name" value="Epimerase"/>
    <property type="match status" value="1"/>
</dbReference>
<gene>
    <name evidence="4" type="ORF">GCM10007989_00180</name>
</gene>
<dbReference type="EMBL" id="BMZE01000001">
    <property type="protein sequence ID" value="GHA10037.1"/>
    <property type="molecule type" value="Genomic_DNA"/>
</dbReference>
<feature type="domain" description="NAD-dependent epimerase/dehydratase" evidence="3">
    <location>
        <begin position="3"/>
        <end position="204"/>
    </location>
</feature>
<evidence type="ECO:0000256" key="1">
    <source>
        <dbReference type="ARBA" id="ARBA00022857"/>
    </source>
</evidence>
<accession>A0A918RR60</accession>
<evidence type="ECO:0000259" key="3">
    <source>
        <dbReference type="Pfam" id="PF01370"/>
    </source>
</evidence>
<proteinExistence type="predicted"/>
<dbReference type="Proteomes" id="UP000646579">
    <property type="component" value="Unassembled WGS sequence"/>
</dbReference>
<evidence type="ECO:0000313" key="4">
    <source>
        <dbReference type="EMBL" id="GHA10037.1"/>
    </source>
</evidence>
<keyword evidence="1" id="KW-0521">NADP</keyword>
<dbReference type="PANTHER" id="PTHR43103">
    <property type="entry name" value="NUCLEOSIDE-DIPHOSPHATE-SUGAR EPIMERASE"/>
    <property type="match status" value="1"/>
</dbReference>
<keyword evidence="5" id="KW-1185">Reference proteome</keyword>
<evidence type="ECO:0000313" key="5">
    <source>
        <dbReference type="Proteomes" id="UP000646579"/>
    </source>
</evidence>
<dbReference type="SUPFAM" id="SSF51735">
    <property type="entry name" value="NAD(P)-binding Rossmann-fold domains"/>
    <property type="match status" value="1"/>
</dbReference>
<protein>
    <submittedName>
        <fullName evidence="4">NAD-dependent epimerase</fullName>
    </submittedName>
</protein>
<evidence type="ECO:0000256" key="2">
    <source>
        <dbReference type="ARBA" id="ARBA00023277"/>
    </source>
</evidence>
<comment type="caution">
    <text evidence="4">The sequence shown here is derived from an EMBL/GenBank/DDBJ whole genome shotgun (WGS) entry which is preliminary data.</text>
</comment>
<name>A0A918RR60_9HYPH</name>
<dbReference type="InterPro" id="IPR001509">
    <property type="entry name" value="Epimerase_deHydtase"/>
</dbReference>
<organism evidence="4 5">
    <name type="scientific">Devosia pacifica</name>
    <dbReference type="NCBI Taxonomy" id="1335967"/>
    <lineage>
        <taxon>Bacteria</taxon>
        <taxon>Pseudomonadati</taxon>
        <taxon>Pseudomonadota</taxon>
        <taxon>Alphaproteobacteria</taxon>
        <taxon>Hyphomicrobiales</taxon>
        <taxon>Devosiaceae</taxon>
        <taxon>Devosia</taxon>
    </lineage>
</organism>
<dbReference type="AlphaFoldDB" id="A0A918RR60"/>
<sequence>MHIAIVGAAGMIGRKLVETLLERPWLGDQPIDRLTIADVRPCSLASSDMDLREVIGDVSDPIVAAQVLAERPDVVFHVAATAMGQADTDFAAGYRINFDTVRSTLEATRLAGQEYRPRYVYASSIGVYGGAFPDIIDDVFLALPESSYGAQKLMSETLLADYSRRGFVDAVALRLPTIAIRPGVPTHGNSGFFSNIIREPLAGKRAELPAALDVVHWLASPQSAIGFLRHAATLPAEALVGARVLVMPGLAVSVEEEIEALRLIGGEAAVALIDRLSPPLYQPCNFPQRFTAERARALGFALLETNFAEIISFHLDEG</sequence>
<keyword evidence="2" id="KW-0119">Carbohydrate metabolism</keyword>
<reference evidence="4" key="1">
    <citation type="journal article" date="2014" name="Int. J. Syst. Evol. Microbiol.">
        <title>Complete genome sequence of Corynebacterium casei LMG S-19264T (=DSM 44701T), isolated from a smear-ripened cheese.</title>
        <authorList>
            <consortium name="US DOE Joint Genome Institute (JGI-PGF)"/>
            <person name="Walter F."/>
            <person name="Albersmeier A."/>
            <person name="Kalinowski J."/>
            <person name="Ruckert C."/>
        </authorList>
    </citation>
    <scope>NUCLEOTIDE SEQUENCE</scope>
    <source>
        <strain evidence="4">KCTC 32437</strain>
    </source>
</reference>
<reference evidence="4" key="2">
    <citation type="submission" date="2020-09" db="EMBL/GenBank/DDBJ databases">
        <authorList>
            <person name="Sun Q."/>
            <person name="Kim S."/>
        </authorList>
    </citation>
    <scope>NUCLEOTIDE SEQUENCE</scope>
    <source>
        <strain evidence="4">KCTC 32437</strain>
    </source>
</reference>